<dbReference type="GO" id="GO:0009279">
    <property type="term" value="C:cell outer membrane"/>
    <property type="evidence" value="ECO:0007669"/>
    <property type="project" value="UniProtKB-SubCell"/>
</dbReference>
<sequence>MISYKQKKSAIITVLLSFIFCIFYHHSAYSQNEPALKLVDRLEQLKDVYNVDFTYNHTLLAPVVLPSNFKCDNLIHCINAIKEIAPVKFVENGTNSFMIIPVRQNVTFTVVDSETEEFVSNVTIRINSREERFLYPIKSTYTIKNLFPLDSVHIHSAFYNTIHIKAMDLNELKSPLRLQHAMIHLNEVQITDYLTRGVNAKISDNTFQINMESLGLLAGETDGDVFNVVKNIPGVHTPSGKPGSLNFRGNTFDQSLIEIDDTPIYHNGHFFGAIAPYNPTTVSEIEIQRNTLSAKWGGRVGGLIHMTTKNKVPDSTSYTVQANTVYAGATAEVPLVKDKLALYVAGRSNYPGVNSPKLRAFSNLNFQGSRLESVANDVNSDFFKVGFYDINSKLIYDINENHKATISYINIQNRLSAVLEDSDDKDNRDFRDLYLDNWGMTIKWEGTFSDRLSAQVRVSTSSLYIDNKSEGFSADVRSSFEKYSNTINDTRFISEVQLQLNENTTLETGYTLTDYNLRFDQRNDENSVDSRRDQNALTHSTFISYNTNWNDKVTANLGMHADYFEPNKRFYADPRLSVNISLSDALYLKTSAGRSHQFIQKKLRDDFDDFNDQSQFWYLPDATTSVLESYQGMIGALYNRSGWLFDVELYSRNTKNVTVQTNTSTLEEGRLKSIGADLFIKKRWNNFESLFSYSLSEVDTEFDTDLPIFFDQRHILHVTGLWHLDPFNLAVTWGYFSGMPVVVPDFDEDGNTSQNSLDIAYTERFPSMHQFDVSATYGFTNTKKSWKGIVGLSIVNLFDQDNIVNIFQNEPPVDEPYRKTIGFAPNLQFSIHF</sequence>
<dbReference type="Gene3D" id="2.170.130.10">
    <property type="entry name" value="TonB-dependent receptor, plug domain"/>
    <property type="match status" value="1"/>
</dbReference>
<accession>A0A1H4SHF6</accession>
<evidence type="ECO:0000256" key="3">
    <source>
        <dbReference type="ARBA" id="ARBA00023237"/>
    </source>
</evidence>
<dbReference type="Gene3D" id="2.40.170.20">
    <property type="entry name" value="TonB-dependent receptor, beta-barrel domain"/>
    <property type="match status" value="1"/>
</dbReference>
<gene>
    <name evidence="5" type="ORF">SAMN05192540_3165</name>
</gene>
<comment type="subcellular location">
    <subcellularLocation>
        <location evidence="1">Cell outer membrane</location>
    </subcellularLocation>
</comment>
<dbReference type="InterPro" id="IPR037066">
    <property type="entry name" value="Plug_dom_sf"/>
</dbReference>
<dbReference type="OrthoDB" id="9803050at2"/>
<keyword evidence="2" id="KW-0472">Membrane</keyword>
<name>A0A1H4SHF6_9FLAO</name>
<dbReference type="InterPro" id="IPR036942">
    <property type="entry name" value="Beta-barrel_TonB_sf"/>
</dbReference>
<dbReference type="Proteomes" id="UP000183038">
    <property type="component" value="Unassembled WGS sequence"/>
</dbReference>
<dbReference type="EMBL" id="FNTB01000001">
    <property type="protein sequence ID" value="SEC43543.1"/>
    <property type="molecule type" value="Genomic_DNA"/>
</dbReference>
<organism evidence="5 6">
    <name type="scientific">Maribacter dokdonensis</name>
    <dbReference type="NCBI Taxonomy" id="320912"/>
    <lineage>
        <taxon>Bacteria</taxon>
        <taxon>Pseudomonadati</taxon>
        <taxon>Bacteroidota</taxon>
        <taxon>Flavobacteriia</taxon>
        <taxon>Flavobacteriales</taxon>
        <taxon>Flavobacteriaceae</taxon>
        <taxon>Maribacter</taxon>
    </lineage>
</organism>
<dbReference type="RefSeq" id="WP_074673953.1">
    <property type="nucleotide sequence ID" value="NZ_FNTB01000001.1"/>
</dbReference>
<dbReference type="SUPFAM" id="SSF56935">
    <property type="entry name" value="Porins"/>
    <property type="match status" value="1"/>
</dbReference>
<proteinExistence type="predicted"/>
<evidence type="ECO:0000259" key="4">
    <source>
        <dbReference type="Pfam" id="PF07715"/>
    </source>
</evidence>
<evidence type="ECO:0000256" key="2">
    <source>
        <dbReference type="ARBA" id="ARBA00023136"/>
    </source>
</evidence>
<keyword evidence="3" id="KW-0998">Cell outer membrane</keyword>
<reference evidence="5 6" key="1">
    <citation type="submission" date="2016-10" db="EMBL/GenBank/DDBJ databases">
        <authorList>
            <person name="de Groot N.N."/>
        </authorList>
    </citation>
    <scope>NUCLEOTIDE SEQUENCE [LARGE SCALE GENOMIC DNA]</scope>
    <source>
        <strain evidence="5 6">MAR_2009_71</strain>
    </source>
</reference>
<dbReference type="AlphaFoldDB" id="A0A1H4SHF6"/>
<evidence type="ECO:0000313" key="5">
    <source>
        <dbReference type="EMBL" id="SEC43543.1"/>
    </source>
</evidence>
<dbReference type="Pfam" id="PF07715">
    <property type="entry name" value="Plug"/>
    <property type="match status" value="1"/>
</dbReference>
<dbReference type="InterPro" id="IPR012910">
    <property type="entry name" value="Plug_dom"/>
</dbReference>
<evidence type="ECO:0000256" key="1">
    <source>
        <dbReference type="ARBA" id="ARBA00004442"/>
    </source>
</evidence>
<evidence type="ECO:0000313" key="6">
    <source>
        <dbReference type="Proteomes" id="UP000183038"/>
    </source>
</evidence>
<feature type="domain" description="TonB-dependent receptor plug" evidence="4">
    <location>
        <begin position="222"/>
        <end position="302"/>
    </location>
</feature>
<keyword evidence="5" id="KW-0675">Receptor</keyword>
<protein>
    <submittedName>
        <fullName evidence="5">Outer membrane receptor for ferrienterochelin and colicins</fullName>
    </submittedName>
</protein>